<sequence length="179" mass="19416">MEQPESRHREDVNALDPLILGGIIPDVVDDFVPCCEMAVYYGKDQVTNGCELAPFATSSPPNVQIAGNFDDGSLFTLVMTDPDAPSPAEPSLGEYLHWLVTDIPGGTDPSKGKGVLPYERPKPPAGTHRYTFCLFKQSRPMMALAPVIRSNFSTKCFAQEHGLGLAVAALYFKAQGMEP</sequence>
<dbReference type="KEGG" id="smo:SELMODRAFT_449514"/>
<dbReference type="InParanoid" id="D8QWT6"/>
<evidence type="ECO:0000313" key="3">
    <source>
        <dbReference type="EMBL" id="EFJ35292.1"/>
    </source>
</evidence>
<dbReference type="PANTHER" id="PTHR11362">
    <property type="entry name" value="PHOSPHATIDYLETHANOLAMINE-BINDING PROTEIN"/>
    <property type="match status" value="1"/>
</dbReference>
<dbReference type="eggNOG" id="KOG3346">
    <property type="taxonomic scope" value="Eukaryota"/>
</dbReference>
<keyword evidence="4" id="KW-1185">Reference proteome</keyword>
<dbReference type="InterPro" id="IPR008914">
    <property type="entry name" value="PEBP"/>
</dbReference>
<dbReference type="InterPro" id="IPR035810">
    <property type="entry name" value="PEBP_euk"/>
</dbReference>
<comment type="similarity">
    <text evidence="1">Belongs to the phosphatidylethanolamine-binding protein family.</text>
</comment>
<dbReference type="Gramene" id="EFJ35292">
    <property type="protein sequence ID" value="EFJ35292"/>
    <property type="gene ID" value="SELMODRAFT_449514"/>
</dbReference>
<dbReference type="Gene3D" id="3.90.280.10">
    <property type="entry name" value="PEBP-like"/>
    <property type="match status" value="1"/>
</dbReference>
<dbReference type="AlphaFoldDB" id="D8QWT6"/>
<reference evidence="3 4" key="1">
    <citation type="journal article" date="2011" name="Science">
        <title>The Selaginella genome identifies genetic changes associated with the evolution of vascular plants.</title>
        <authorList>
            <person name="Banks J.A."/>
            <person name="Nishiyama T."/>
            <person name="Hasebe M."/>
            <person name="Bowman J.L."/>
            <person name="Gribskov M."/>
            <person name="dePamphilis C."/>
            <person name="Albert V.A."/>
            <person name="Aono N."/>
            <person name="Aoyama T."/>
            <person name="Ambrose B.A."/>
            <person name="Ashton N.W."/>
            <person name="Axtell M.J."/>
            <person name="Barker E."/>
            <person name="Barker M.S."/>
            <person name="Bennetzen J.L."/>
            <person name="Bonawitz N.D."/>
            <person name="Chapple C."/>
            <person name="Cheng C."/>
            <person name="Correa L.G."/>
            <person name="Dacre M."/>
            <person name="DeBarry J."/>
            <person name="Dreyer I."/>
            <person name="Elias M."/>
            <person name="Engstrom E.M."/>
            <person name="Estelle M."/>
            <person name="Feng L."/>
            <person name="Finet C."/>
            <person name="Floyd S.K."/>
            <person name="Frommer W.B."/>
            <person name="Fujita T."/>
            <person name="Gramzow L."/>
            <person name="Gutensohn M."/>
            <person name="Harholt J."/>
            <person name="Hattori M."/>
            <person name="Heyl A."/>
            <person name="Hirai T."/>
            <person name="Hiwatashi Y."/>
            <person name="Ishikawa M."/>
            <person name="Iwata M."/>
            <person name="Karol K.G."/>
            <person name="Koehler B."/>
            <person name="Kolukisaoglu U."/>
            <person name="Kubo M."/>
            <person name="Kurata T."/>
            <person name="Lalonde S."/>
            <person name="Li K."/>
            <person name="Li Y."/>
            <person name="Litt A."/>
            <person name="Lyons E."/>
            <person name="Manning G."/>
            <person name="Maruyama T."/>
            <person name="Michael T.P."/>
            <person name="Mikami K."/>
            <person name="Miyazaki S."/>
            <person name="Morinaga S."/>
            <person name="Murata T."/>
            <person name="Mueller-Roeber B."/>
            <person name="Nelson D.R."/>
            <person name="Obara M."/>
            <person name="Oguri Y."/>
            <person name="Olmstead R.G."/>
            <person name="Onodera N."/>
            <person name="Petersen B.L."/>
            <person name="Pils B."/>
            <person name="Prigge M."/>
            <person name="Rensing S.A."/>
            <person name="Riano-Pachon D.M."/>
            <person name="Roberts A.W."/>
            <person name="Sato Y."/>
            <person name="Scheller H.V."/>
            <person name="Schulz B."/>
            <person name="Schulz C."/>
            <person name="Shakirov E.V."/>
            <person name="Shibagaki N."/>
            <person name="Shinohara N."/>
            <person name="Shippen D.E."/>
            <person name="Soerensen I."/>
            <person name="Sotooka R."/>
            <person name="Sugimoto N."/>
            <person name="Sugita M."/>
            <person name="Sumikawa N."/>
            <person name="Tanurdzic M."/>
            <person name="Theissen G."/>
            <person name="Ulvskov P."/>
            <person name="Wakazuki S."/>
            <person name="Weng J.K."/>
            <person name="Willats W.W."/>
            <person name="Wipf D."/>
            <person name="Wolf P.G."/>
            <person name="Yang L."/>
            <person name="Zimmer A.D."/>
            <person name="Zhu Q."/>
            <person name="Mitros T."/>
            <person name="Hellsten U."/>
            <person name="Loque D."/>
            <person name="Otillar R."/>
            <person name="Salamov A."/>
            <person name="Schmutz J."/>
            <person name="Shapiro H."/>
            <person name="Lindquist E."/>
            <person name="Lucas S."/>
            <person name="Rokhsar D."/>
            <person name="Grigoriev I.V."/>
        </authorList>
    </citation>
    <scope>NUCLEOTIDE SEQUENCE [LARGE SCALE GENOMIC DNA]</scope>
</reference>
<evidence type="ECO:0000313" key="2">
    <source>
        <dbReference type="EMBL" id="EFJ27308.1"/>
    </source>
</evidence>
<accession>D8QWT6</accession>
<dbReference type="InterPro" id="IPR001858">
    <property type="entry name" value="Phosphatidylethanolamine-bd_CS"/>
</dbReference>
<dbReference type="KEGG" id="smo:SELMODRAFT_95418"/>
<dbReference type="Proteomes" id="UP000001514">
    <property type="component" value="Unassembled WGS sequence"/>
</dbReference>
<dbReference type="PANTHER" id="PTHR11362:SF82">
    <property type="entry name" value="PHOSPHATIDYLETHANOLAMINE-BINDING PROTEIN 4"/>
    <property type="match status" value="1"/>
</dbReference>
<dbReference type="OrthoDB" id="2506647at2759"/>
<dbReference type="EMBL" id="GL377582">
    <property type="protein sequence ID" value="EFJ27308.1"/>
    <property type="molecule type" value="Genomic_DNA"/>
</dbReference>
<dbReference type="OMA" id="NGCELAP"/>
<evidence type="ECO:0000313" key="4">
    <source>
        <dbReference type="Proteomes" id="UP000001514"/>
    </source>
</evidence>
<protein>
    <submittedName>
        <fullName evidence="3">TF1-like protein</fullName>
    </submittedName>
</protein>
<dbReference type="HOGENOM" id="CLU_043994_6_1_1"/>
<dbReference type="InterPro" id="IPR036610">
    <property type="entry name" value="PEBP-like_sf"/>
</dbReference>
<name>D8QWT6_SELML</name>
<dbReference type="SUPFAM" id="SSF49777">
    <property type="entry name" value="PEBP-like"/>
    <property type="match status" value="1"/>
</dbReference>
<dbReference type="CDD" id="cd00866">
    <property type="entry name" value="PEBP_euk"/>
    <property type="match status" value="1"/>
</dbReference>
<dbReference type="STRING" id="88036.D8QWT6"/>
<dbReference type="PROSITE" id="PS01220">
    <property type="entry name" value="PBP"/>
    <property type="match status" value="1"/>
</dbReference>
<gene>
    <name evidence="3" type="primary">MFT2-1</name>
    <name evidence="3" type="ORF">SELMODRAFT_449514</name>
    <name evidence="2" type="ORF">SELMODRAFT_95418</name>
</gene>
<organism evidence="4">
    <name type="scientific">Selaginella moellendorffii</name>
    <name type="common">Spikemoss</name>
    <dbReference type="NCBI Taxonomy" id="88036"/>
    <lineage>
        <taxon>Eukaryota</taxon>
        <taxon>Viridiplantae</taxon>
        <taxon>Streptophyta</taxon>
        <taxon>Embryophyta</taxon>
        <taxon>Tracheophyta</taxon>
        <taxon>Lycopodiopsida</taxon>
        <taxon>Selaginellales</taxon>
        <taxon>Selaginellaceae</taxon>
        <taxon>Selaginella</taxon>
    </lineage>
</organism>
<dbReference type="Pfam" id="PF01161">
    <property type="entry name" value="PBP"/>
    <property type="match status" value="1"/>
</dbReference>
<proteinExistence type="inferred from homology"/>
<dbReference type="Gramene" id="EFJ27308">
    <property type="protein sequence ID" value="EFJ27308"/>
    <property type="gene ID" value="SELMODRAFT_95418"/>
</dbReference>
<evidence type="ECO:0000256" key="1">
    <source>
        <dbReference type="ARBA" id="ARBA00007091"/>
    </source>
</evidence>
<dbReference type="EMBL" id="GL377568">
    <property type="protein sequence ID" value="EFJ35292.1"/>
    <property type="molecule type" value="Genomic_DNA"/>
</dbReference>